<dbReference type="EMBL" id="ML977315">
    <property type="protein sequence ID" value="KAF2119586.1"/>
    <property type="molecule type" value="Genomic_DNA"/>
</dbReference>
<accession>A0A6A5ZKB1</accession>
<sequence>MAELQERIQDASSKNAALLAGLHETDSAPSQLYQQINYLHDLDDQIRKTEKHVNDLKKRTASELKDHKKYSESTFRRFAHKASGKKDRFEEKAAKEEREYFDAIQEQKTGEDQLAYIKQLKSEAEVTRQQYEVQAQRHDTLQRELDALYDSIFQGPSPGFPDEDQKENECQQASQTAAQIAQSLEEQKHILFLMNQMKNKLMEAGRHLDNAHSASQMDLFGGGTLSSMRKRNYLERAESSISQVRMLQAQIKRIRPNIGDLGPMNIASGSIWGDVVFDNIFSDMDMHEKIKDSEIQIQSAFRKAKEKIQAEEGRLKHTQTDMQRVNEALQHARKELQKAREEAFARVGAGERIDPSAMAPPFEENPSEAPPAYSA</sequence>
<dbReference type="AlphaFoldDB" id="A0A6A5ZKB1"/>
<organism evidence="3 4">
    <name type="scientific">Lophiotrema nucula</name>
    <dbReference type="NCBI Taxonomy" id="690887"/>
    <lineage>
        <taxon>Eukaryota</taxon>
        <taxon>Fungi</taxon>
        <taxon>Dikarya</taxon>
        <taxon>Ascomycota</taxon>
        <taxon>Pezizomycotina</taxon>
        <taxon>Dothideomycetes</taxon>
        <taxon>Pleosporomycetidae</taxon>
        <taxon>Pleosporales</taxon>
        <taxon>Lophiotremataceae</taxon>
        <taxon>Lophiotrema</taxon>
    </lineage>
</organism>
<dbReference type="PANTHER" id="PTHR21974">
    <property type="entry name" value="RE15880P"/>
    <property type="match status" value="1"/>
</dbReference>
<keyword evidence="1" id="KW-0175">Coiled coil</keyword>
<evidence type="ECO:0000256" key="2">
    <source>
        <dbReference type="SAM" id="MobiDB-lite"/>
    </source>
</evidence>
<name>A0A6A5ZKB1_9PLEO</name>
<protein>
    <submittedName>
        <fullName evidence="3">Uncharacterized protein</fullName>
    </submittedName>
</protein>
<dbReference type="OrthoDB" id="2562743at2759"/>
<evidence type="ECO:0000313" key="3">
    <source>
        <dbReference type="EMBL" id="KAF2119586.1"/>
    </source>
</evidence>
<evidence type="ECO:0000256" key="1">
    <source>
        <dbReference type="SAM" id="Coils"/>
    </source>
</evidence>
<proteinExistence type="predicted"/>
<feature type="compositionally biased region" description="Basic and acidic residues" evidence="2">
    <location>
        <begin position="340"/>
        <end position="354"/>
    </location>
</feature>
<keyword evidence="4" id="KW-1185">Reference proteome</keyword>
<feature type="region of interest" description="Disordered" evidence="2">
    <location>
        <begin position="340"/>
        <end position="375"/>
    </location>
</feature>
<gene>
    <name evidence="3" type="ORF">BDV96DRAFT_567848</name>
</gene>
<dbReference type="PANTHER" id="PTHR21974:SF2">
    <property type="entry name" value="RE15880P"/>
    <property type="match status" value="1"/>
</dbReference>
<reference evidence="3" key="1">
    <citation type="journal article" date="2020" name="Stud. Mycol.">
        <title>101 Dothideomycetes genomes: a test case for predicting lifestyles and emergence of pathogens.</title>
        <authorList>
            <person name="Haridas S."/>
            <person name="Albert R."/>
            <person name="Binder M."/>
            <person name="Bloem J."/>
            <person name="Labutti K."/>
            <person name="Salamov A."/>
            <person name="Andreopoulos B."/>
            <person name="Baker S."/>
            <person name="Barry K."/>
            <person name="Bills G."/>
            <person name="Bluhm B."/>
            <person name="Cannon C."/>
            <person name="Castanera R."/>
            <person name="Culley D."/>
            <person name="Daum C."/>
            <person name="Ezra D."/>
            <person name="Gonzalez J."/>
            <person name="Henrissat B."/>
            <person name="Kuo A."/>
            <person name="Liang C."/>
            <person name="Lipzen A."/>
            <person name="Lutzoni F."/>
            <person name="Magnuson J."/>
            <person name="Mondo S."/>
            <person name="Nolan M."/>
            <person name="Ohm R."/>
            <person name="Pangilinan J."/>
            <person name="Park H.-J."/>
            <person name="Ramirez L."/>
            <person name="Alfaro M."/>
            <person name="Sun H."/>
            <person name="Tritt A."/>
            <person name="Yoshinaga Y."/>
            <person name="Zwiers L.-H."/>
            <person name="Turgeon B."/>
            <person name="Goodwin S."/>
            <person name="Spatafora J."/>
            <person name="Crous P."/>
            <person name="Grigoriev I."/>
        </authorList>
    </citation>
    <scope>NUCLEOTIDE SEQUENCE</scope>
    <source>
        <strain evidence="3">CBS 627.86</strain>
    </source>
</reference>
<feature type="region of interest" description="Disordered" evidence="2">
    <location>
        <begin position="154"/>
        <end position="177"/>
    </location>
</feature>
<feature type="coiled-coil region" evidence="1">
    <location>
        <begin position="1"/>
        <end position="137"/>
    </location>
</feature>
<dbReference type="Proteomes" id="UP000799770">
    <property type="component" value="Unassembled WGS sequence"/>
</dbReference>
<evidence type="ECO:0000313" key="4">
    <source>
        <dbReference type="Proteomes" id="UP000799770"/>
    </source>
</evidence>